<comment type="caution">
    <text evidence="1">The sequence shown here is derived from an EMBL/GenBank/DDBJ whole genome shotgun (WGS) entry which is preliminary data.</text>
</comment>
<name>A0A8X6PNA8_NEPPI</name>
<protein>
    <submittedName>
        <fullName evidence="1">Uncharacterized protein</fullName>
    </submittedName>
</protein>
<reference evidence="1" key="1">
    <citation type="submission" date="2020-08" db="EMBL/GenBank/DDBJ databases">
        <title>Multicomponent nature underlies the extraordinary mechanical properties of spider dragline silk.</title>
        <authorList>
            <person name="Kono N."/>
            <person name="Nakamura H."/>
            <person name="Mori M."/>
            <person name="Yoshida Y."/>
            <person name="Ohtoshi R."/>
            <person name="Malay A.D."/>
            <person name="Moran D.A.P."/>
            <person name="Tomita M."/>
            <person name="Numata K."/>
            <person name="Arakawa K."/>
        </authorList>
    </citation>
    <scope>NUCLEOTIDE SEQUENCE</scope>
</reference>
<organism evidence="1 2">
    <name type="scientific">Nephila pilipes</name>
    <name type="common">Giant wood spider</name>
    <name type="synonym">Nephila maculata</name>
    <dbReference type="NCBI Taxonomy" id="299642"/>
    <lineage>
        <taxon>Eukaryota</taxon>
        <taxon>Metazoa</taxon>
        <taxon>Ecdysozoa</taxon>
        <taxon>Arthropoda</taxon>
        <taxon>Chelicerata</taxon>
        <taxon>Arachnida</taxon>
        <taxon>Araneae</taxon>
        <taxon>Araneomorphae</taxon>
        <taxon>Entelegynae</taxon>
        <taxon>Araneoidea</taxon>
        <taxon>Nephilidae</taxon>
        <taxon>Nephila</taxon>
    </lineage>
</organism>
<proteinExistence type="predicted"/>
<evidence type="ECO:0000313" key="2">
    <source>
        <dbReference type="Proteomes" id="UP000887013"/>
    </source>
</evidence>
<dbReference type="Proteomes" id="UP000887013">
    <property type="component" value="Unassembled WGS sequence"/>
</dbReference>
<evidence type="ECO:0000313" key="1">
    <source>
        <dbReference type="EMBL" id="GFT76921.1"/>
    </source>
</evidence>
<accession>A0A8X6PNA8</accession>
<dbReference type="AlphaFoldDB" id="A0A8X6PNA8"/>
<dbReference type="EMBL" id="BMAW01117814">
    <property type="protein sequence ID" value="GFT76921.1"/>
    <property type="molecule type" value="Genomic_DNA"/>
</dbReference>
<keyword evidence="2" id="KW-1185">Reference proteome</keyword>
<gene>
    <name evidence="1" type="ORF">NPIL_510131</name>
</gene>
<sequence>MQKTCYGTAASRLHAKSVTLKSAGAPLPLLYTKAAGKPPALPPRAFACHTSLQNAITPPAHMAKAGWYAFTRFSRLPCLPLPYRRQALRVAKLASAILAGQAKPRPLKSSGVSGECRKMK</sequence>